<evidence type="ECO:0000256" key="6">
    <source>
        <dbReference type="SAM" id="MobiDB-lite"/>
    </source>
</evidence>
<evidence type="ECO:0000256" key="5">
    <source>
        <dbReference type="ARBA" id="ARBA00023242"/>
    </source>
</evidence>
<reference evidence="10" key="2">
    <citation type="submission" date="2010-05" db="EMBL/GenBank/DDBJ databases">
        <title>The genome sequence of Magnaporthe poae strain ATCC 64411.</title>
        <authorList>
            <person name="Ma L.-J."/>
            <person name="Dead R."/>
            <person name="Young S."/>
            <person name="Zeng Q."/>
            <person name="Koehrsen M."/>
            <person name="Alvarado L."/>
            <person name="Berlin A."/>
            <person name="Chapman S.B."/>
            <person name="Chen Z."/>
            <person name="Freedman E."/>
            <person name="Gellesch M."/>
            <person name="Goldberg J."/>
            <person name="Griggs A."/>
            <person name="Gujja S."/>
            <person name="Heilman E.R."/>
            <person name="Heiman D."/>
            <person name="Hepburn T."/>
            <person name="Howarth C."/>
            <person name="Jen D."/>
            <person name="Larson L."/>
            <person name="Mehta T."/>
            <person name="Neiman D."/>
            <person name="Pearson M."/>
            <person name="Roberts A."/>
            <person name="Saif S."/>
            <person name="Shea T."/>
            <person name="Shenoy N."/>
            <person name="Sisk P."/>
            <person name="Stolte C."/>
            <person name="Sykes S."/>
            <person name="Walk T."/>
            <person name="White J."/>
            <person name="Yandava C."/>
            <person name="Haas B."/>
            <person name="Nusbaum C."/>
            <person name="Birren B."/>
        </authorList>
    </citation>
    <scope>NUCLEOTIDE SEQUENCE [LARGE SCALE GENOMIC DNA]</scope>
    <source>
        <strain evidence="10">ATCC 64411 / 73-15</strain>
    </source>
</reference>
<dbReference type="VEuPathDB" id="FungiDB:MAPG_06333"/>
<dbReference type="EMBL" id="ADBL01001532">
    <property type="status" value="NOT_ANNOTATED_CDS"/>
    <property type="molecule type" value="Genomic_DNA"/>
</dbReference>
<evidence type="ECO:0000256" key="4">
    <source>
        <dbReference type="ARBA" id="ARBA00023163"/>
    </source>
</evidence>
<keyword evidence="4" id="KW-0804">Transcription</keyword>
<feature type="compositionally biased region" description="Polar residues" evidence="6">
    <location>
        <begin position="272"/>
        <end position="289"/>
    </location>
</feature>
<dbReference type="Gene3D" id="2.60.40.3960">
    <property type="entry name" value="Velvet domain"/>
    <property type="match status" value="1"/>
</dbReference>
<keyword evidence="3" id="KW-0805">Transcription regulation</keyword>
<dbReference type="PANTHER" id="PTHR33572:SF17">
    <property type="entry name" value="SEXUAL DEVELOPMENT REGULATOR VELC"/>
    <property type="match status" value="1"/>
</dbReference>
<comment type="subcellular location">
    <subcellularLocation>
        <location evidence="1">Nucleus</location>
    </subcellularLocation>
</comment>
<dbReference type="InterPro" id="IPR037525">
    <property type="entry name" value="Velvet_dom"/>
</dbReference>
<feature type="domain" description="Velvet" evidence="7">
    <location>
        <begin position="468"/>
        <end position="632"/>
    </location>
</feature>
<dbReference type="InterPro" id="IPR038491">
    <property type="entry name" value="Velvet_dom_sf"/>
</dbReference>
<dbReference type="AlphaFoldDB" id="A0A0C4E1R3"/>
<organism evidence="9 10">
    <name type="scientific">Magnaporthiopsis poae (strain ATCC 64411 / 73-15)</name>
    <name type="common">Kentucky bluegrass fungus</name>
    <name type="synonym">Magnaporthe poae</name>
    <dbReference type="NCBI Taxonomy" id="644358"/>
    <lineage>
        <taxon>Eukaryota</taxon>
        <taxon>Fungi</taxon>
        <taxon>Dikarya</taxon>
        <taxon>Ascomycota</taxon>
        <taxon>Pezizomycotina</taxon>
        <taxon>Sordariomycetes</taxon>
        <taxon>Sordariomycetidae</taxon>
        <taxon>Magnaporthales</taxon>
        <taxon>Magnaporthaceae</taxon>
        <taxon>Magnaporthiopsis</taxon>
    </lineage>
</organism>
<dbReference type="GO" id="GO:0030435">
    <property type="term" value="P:sporulation resulting in formation of a cellular spore"/>
    <property type="evidence" value="ECO:0007669"/>
    <property type="project" value="UniProtKB-KW"/>
</dbReference>
<evidence type="ECO:0000259" key="7">
    <source>
        <dbReference type="PROSITE" id="PS51821"/>
    </source>
</evidence>
<name>A0A0C4E1R3_MAGP6</name>
<feature type="region of interest" description="Disordered" evidence="6">
    <location>
        <begin position="1"/>
        <end position="479"/>
    </location>
</feature>
<feature type="compositionally biased region" description="Gly residues" evidence="6">
    <location>
        <begin position="342"/>
        <end position="351"/>
    </location>
</feature>
<evidence type="ECO:0000256" key="2">
    <source>
        <dbReference type="ARBA" id="ARBA00022969"/>
    </source>
</evidence>
<keyword evidence="10" id="KW-1185">Reference proteome</keyword>
<dbReference type="STRING" id="644358.A0A0C4E1R3"/>
<reference evidence="9" key="4">
    <citation type="journal article" date="2015" name="G3 (Bethesda)">
        <title>Genome sequences of three phytopathogenic species of the Magnaporthaceae family of fungi.</title>
        <authorList>
            <person name="Okagaki L.H."/>
            <person name="Nunes C.C."/>
            <person name="Sailsbery J."/>
            <person name="Clay B."/>
            <person name="Brown D."/>
            <person name="John T."/>
            <person name="Oh Y."/>
            <person name="Young N."/>
            <person name="Fitzgerald M."/>
            <person name="Haas B.J."/>
            <person name="Zeng Q."/>
            <person name="Young S."/>
            <person name="Adiconis X."/>
            <person name="Fan L."/>
            <person name="Levin J.Z."/>
            <person name="Mitchell T.K."/>
            <person name="Okubara P.A."/>
            <person name="Farman M.L."/>
            <person name="Kohn L.M."/>
            <person name="Birren B."/>
            <person name="Ma L.-J."/>
            <person name="Dean R.A."/>
        </authorList>
    </citation>
    <scope>NUCLEOTIDE SEQUENCE</scope>
    <source>
        <strain evidence="9">ATCC 64411 / 73-15</strain>
    </source>
</reference>
<dbReference type="InterPro" id="IPR021740">
    <property type="entry name" value="Velvet"/>
</dbReference>
<reference evidence="8" key="1">
    <citation type="submission" date="2010-05" db="EMBL/GenBank/DDBJ databases">
        <title>The Genome Sequence of Magnaporthe poae strain ATCC 64411.</title>
        <authorList>
            <consortium name="The Broad Institute Genome Sequencing Platform"/>
            <consortium name="Broad Institute Genome Sequencing Center for Infectious Disease"/>
            <person name="Ma L.-J."/>
            <person name="Dead R."/>
            <person name="Young S."/>
            <person name="Zeng Q."/>
            <person name="Koehrsen M."/>
            <person name="Alvarado L."/>
            <person name="Berlin A."/>
            <person name="Chapman S.B."/>
            <person name="Chen Z."/>
            <person name="Freedman E."/>
            <person name="Gellesch M."/>
            <person name="Goldberg J."/>
            <person name="Griggs A."/>
            <person name="Gujja S."/>
            <person name="Heilman E.R."/>
            <person name="Heiman D."/>
            <person name="Hepburn T."/>
            <person name="Howarth C."/>
            <person name="Jen D."/>
            <person name="Larson L."/>
            <person name="Mehta T."/>
            <person name="Neiman D."/>
            <person name="Pearson M."/>
            <person name="Roberts A."/>
            <person name="Saif S."/>
            <person name="Shea T."/>
            <person name="Shenoy N."/>
            <person name="Sisk P."/>
            <person name="Stolte C."/>
            <person name="Sykes S."/>
            <person name="Walk T."/>
            <person name="White J."/>
            <person name="Yandava C."/>
            <person name="Haas B."/>
            <person name="Nusbaum C."/>
            <person name="Birren B."/>
        </authorList>
    </citation>
    <scope>NUCLEOTIDE SEQUENCE</scope>
    <source>
        <strain evidence="8">ATCC 64411</strain>
    </source>
</reference>
<dbReference type="Proteomes" id="UP000011715">
    <property type="component" value="Unassembled WGS sequence"/>
</dbReference>
<feature type="compositionally biased region" description="Low complexity" evidence="6">
    <location>
        <begin position="439"/>
        <end position="467"/>
    </location>
</feature>
<reference evidence="8" key="3">
    <citation type="submission" date="2011-03" db="EMBL/GenBank/DDBJ databases">
        <title>Annotation of Magnaporthe poae ATCC 64411.</title>
        <authorList>
            <person name="Ma L.-J."/>
            <person name="Dead R."/>
            <person name="Young S.K."/>
            <person name="Zeng Q."/>
            <person name="Gargeya S."/>
            <person name="Fitzgerald M."/>
            <person name="Haas B."/>
            <person name="Abouelleil A."/>
            <person name="Alvarado L."/>
            <person name="Arachchi H.M."/>
            <person name="Berlin A."/>
            <person name="Brown A."/>
            <person name="Chapman S.B."/>
            <person name="Chen Z."/>
            <person name="Dunbar C."/>
            <person name="Freedman E."/>
            <person name="Gearin G."/>
            <person name="Gellesch M."/>
            <person name="Goldberg J."/>
            <person name="Griggs A."/>
            <person name="Gujja S."/>
            <person name="Heiman D."/>
            <person name="Howarth C."/>
            <person name="Larson L."/>
            <person name="Lui A."/>
            <person name="MacDonald P.J.P."/>
            <person name="Mehta T."/>
            <person name="Montmayeur A."/>
            <person name="Murphy C."/>
            <person name="Neiman D."/>
            <person name="Pearson M."/>
            <person name="Priest M."/>
            <person name="Roberts A."/>
            <person name="Saif S."/>
            <person name="Shea T."/>
            <person name="Shenoy N."/>
            <person name="Sisk P."/>
            <person name="Stolte C."/>
            <person name="Sykes S."/>
            <person name="Yandava C."/>
            <person name="Wortman J."/>
            <person name="Nusbaum C."/>
            <person name="Birren B."/>
        </authorList>
    </citation>
    <scope>NUCLEOTIDE SEQUENCE</scope>
    <source>
        <strain evidence="8">ATCC 64411</strain>
    </source>
</reference>
<keyword evidence="5" id="KW-0539">Nucleus</keyword>
<feature type="compositionally biased region" description="Low complexity" evidence="6">
    <location>
        <begin position="244"/>
        <end position="261"/>
    </location>
</feature>
<accession>A0A0C4E1R3</accession>
<dbReference type="EMBL" id="GL876970">
    <property type="protein sequence ID" value="KLU87332.1"/>
    <property type="molecule type" value="Genomic_DNA"/>
</dbReference>
<sequence>MARPGSGWSHDPYAPRHGGYVQDQQQYSHAPQPPSERLPGPSSLFSSSQSHANAASPPPPPHASAAHQYPTSPPPGRDAHYNSNPRPAYYTADYTTPSPITQTPPLLPAPAPEQQPSHYYPLAPRRHPDARLSPTQSSTTSDRSDDIPPADGSRGHAAGHFFHPSSRGPAAFPQAPPAVVPNPGYHMHQEDNRNGATASNLMGKLVPQSYSANGRQQRSNGPPTPTLSHQKPQQPLSPAPHPIQTQLPSTQQQQQQPPNLSERQPIPPAYRNTPQQQYSSPQFRQKYSTSPPPMPNGYPTQMEQYPPMPVQHQQQHQQQHQNSMSPRQESVRMSIHSMLSVGGDGGGGGSGAASSASSVAEARVAGSSTRAGTASIASSPSTPSQKVPTMPPPAPMASEYRIQARSVGPKGIASSPSTSSQKAPVTTPSGPSAPDYPVQARQARPPSVAPAPSVASQKQKAPATVSPAPTPSEYRIQVRQQPIAARSCGFGERDRRVIDPPPIVQLFYNNPKATAEEVSARIKHPYSVVHCSIWDETGEQDNSAMPEDYRQQRRLMGTLVASPFVGLDEKGEEGCFFCFPDLSCRTPGNFRLKFSLVVISPRSMQLGSRAPILGTAMSEVFTAQGAGLPHQH</sequence>
<reference evidence="9" key="5">
    <citation type="submission" date="2015-06" db="UniProtKB">
        <authorList>
            <consortium name="EnsemblFungi"/>
        </authorList>
    </citation>
    <scope>IDENTIFICATION</scope>
    <source>
        <strain evidence="9">ATCC 64411</strain>
    </source>
</reference>
<feature type="compositionally biased region" description="Polar residues" evidence="6">
    <location>
        <begin position="208"/>
        <end position="234"/>
    </location>
</feature>
<evidence type="ECO:0000256" key="3">
    <source>
        <dbReference type="ARBA" id="ARBA00023015"/>
    </source>
</evidence>
<feature type="compositionally biased region" description="Low complexity" evidence="6">
    <location>
        <begin position="311"/>
        <end position="321"/>
    </location>
</feature>
<feature type="compositionally biased region" description="Polar residues" evidence="6">
    <location>
        <begin position="414"/>
        <end position="430"/>
    </location>
</feature>
<keyword evidence="2" id="KW-0749">Sporulation</keyword>
<protein>
    <recommendedName>
        <fullName evidence="7">Velvet domain-containing protein</fullName>
    </recommendedName>
</protein>
<feature type="compositionally biased region" description="Low complexity" evidence="6">
    <location>
        <begin position="42"/>
        <end position="55"/>
    </location>
</feature>
<dbReference type="GO" id="GO:0005634">
    <property type="term" value="C:nucleus"/>
    <property type="evidence" value="ECO:0007669"/>
    <property type="project" value="UniProtKB-SubCell"/>
</dbReference>
<dbReference type="OrthoDB" id="3056235at2759"/>
<dbReference type="EnsemblFungi" id="MAPG_06333T0">
    <property type="protein sequence ID" value="MAPG_06333T0"/>
    <property type="gene ID" value="MAPG_06333"/>
</dbReference>
<dbReference type="PROSITE" id="PS51821">
    <property type="entry name" value="VELVET"/>
    <property type="match status" value="1"/>
</dbReference>
<gene>
    <name evidence="8" type="ORF">MAPG_06333</name>
</gene>
<dbReference type="OMA" id="HNSHVTH"/>
<dbReference type="eggNOG" id="ENOG502RYR6">
    <property type="taxonomic scope" value="Eukaryota"/>
</dbReference>
<dbReference type="Pfam" id="PF11754">
    <property type="entry name" value="Velvet"/>
    <property type="match status" value="2"/>
</dbReference>
<evidence type="ECO:0000313" key="9">
    <source>
        <dbReference type="EnsemblFungi" id="MAPG_06333T0"/>
    </source>
</evidence>
<feature type="compositionally biased region" description="Low complexity" evidence="6">
    <location>
        <begin position="352"/>
        <end position="384"/>
    </location>
</feature>
<dbReference type="PANTHER" id="PTHR33572">
    <property type="entry name" value="SPORE DEVELOPMENT REGULATOR VOSA"/>
    <property type="match status" value="1"/>
</dbReference>
<evidence type="ECO:0000313" key="8">
    <source>
        <dbReference type="EMBL" id="KLU87332.1"/>
    </source>
</evidence>
<proteinExistence type="predicted"/>
<evidence type="ECO:0000313" key="10">
    <source>
        <dbReference type="Proteomes" id="UP000011715"/>
    </source>
</evidence>
<evidence type="ECO:0000256" key="1">
    <source>
        <dbReference type="ARBA" id="ARBA00004123"/>
    </source>
</evidence>